<dbReference type="SMART" id="SM00065">
    <property type="entry name" value="GAF"/>
    <property type="match status" value="1"/>
</dbReference>
<evidence type="ECO:0000256" key="4">
    <source>
        <dbReference type="ARBA" id="ARBA00022679"/>
    </source>
</evidence>
<dbReference type="NCBIfam" id="TIGR00229">
    <property type="entry name" value="sensory_box"/>
    <property type="match status" value="1"/>
</dbReference>
<dbReference type="Gene3D" id="3.30.565.10">
    <property type="entry name" value="Histidine kinase-like ATPase, C-terminal domain"/>
    <property type="match status" value="1"/>
</dbReference>
<dbReference type="PANTHER" id="PTHR43304">
    <property type="entry name" value="PHYTOCHROME-LIKE PROTEIN CPH1"/>
    <property type="match status" value="1"/>
</dbReference>
<organism evidence="10 11">
    <name type="scientific">Halolamina litorea</name>
    <dbReference type="NCBI Taxonomy" id="1515593"/>
    <lineage>
        <taxon>Archaea</taxon>
        <taxon>Methanobacteriati</taxon>
        <taxon>Methanobacteriota</taxon>
        <taxon>Stenosarchaea group</taxon>
        <taxon>Halobacteria</taxon>
        <taxon>Halobacteriales</taxon>
        <taxon>Haloferacaceae</taxon>
    </lineage>
</organism>
<dbReference type="SUPFAM" id="SSF55874">
    <property type="entry name" value="ATPase domain of HSP90 chaperone/DNA topoisomerase II/histidine kinase"/>
    <property type="match status" value="1"/>
</dbReference>
<dbReference type="SUPFAM" id="SSF47384">
    <property type="entry name" value="Homodimeric domain of signal transducing histidine kinase"/>
    <property type="match status" value="1"/>
</dbReference>
<dbReference type="PROSITE" id="PS50113">
    <property type="entry name" value="PAC"/>
    <property type="match status" value="1"/>
</dbReference>
<evidence type="ECO:0000259" key="7">
    <source>
        <dbReference type="PROSITE" id="PS50109"/>
    </source>
</evidence>
<sequence>DSRSQDLRAVQSELADTVDRLDDSNERLKRHTAYTERVLDGIDDIFYVIAADGSVERWNDSLRDVTGYSDERIAEMNGRDFFADEDADQITAAIESGFETGTTQLQLDLQTIDGEGIPYEFAASTLENPNGERVLAGIGRDVSERVARERELERRARQQRVVADLGQSALEADDLDELVADAARQVADALGVTHAEVLDLDGEADELLLRQGVGWDEGAVGATTVSAAGVDSQAAATLAGDTPVVVEGPADRERFEDPSLLSGHGIQSGISTAIGPFDEPWGILGAHDTEQRTFSEEDVSFVQSVANIIAEAIERRRYQRELEELVAELEASNERLEQFAYAASHDLQEPLRMVSSYLQLIERRYGDDLDEEGREFLDFAVDGADRMREMIDRLLSYSRVETDGEPLEPVSLETVLADVRADLQVTITEHDATITVGDLPTVAGDPNQLRQLFQNLLDNAIEYSGEDTPSVRISAERDDDRWIVTVSDDGIGIDPADQERVFEVFERGHCHQETEGTGIGLALCERIVERHGGSISVESAPGDGTTFRFGLRPAAEAEGGSDE</sequence>
<dbReference type="Proteomes" id="UP001597139">
    <property type="component" value="Unassembled WGS sequence"/>
</dbReference>
<comment type="caution">
    <text evidence="10">The sequence shown here is derived from an EMBL/GenBank/DDBJ whole genome shotgun (WGS) entry which is preliminary data.</text>
</comment>
<evidence type="ECO:0000256" key="6">
    <source>
        <dbReference type="SAM" id="Coils"/>
    </source>
</evidence>
<dbReference type="InterPro" id="IPR003594">
    <property type="entry name" value="HATPase_dom"/>
</dbReference>
<dbReference type="InterPro" id="IPR013656">
    <property type="entry name" value="PAS_4"/>
</dbReference>
<gene>
    <name evidence="10" type="ORF">ACFSAU_14705</name>
</gene>
<dbReference type="PROSITE" id="PS50112">
    <property type="entry name" value="PAS"/>
    <property type="match status" value="1"/>
</dbReference>
<dbReference type="GO" id="GO:0005524">
    <property type="term" value="F:ATP binding"/>
    <property type="evidence" value="ECO:0007669"/>
    <property type="project" value="UniProtKB-KW"/>
</dbReference>
<keyword evidence="10" id="KW-0547">Nucleotide-binding</keyword>
<feature type="coiled-coil region" evidence="6">
    <location>
        <begin position="308"/>
        <end position="342"/>
    </location>
</feature>
<dbReference type="PROSITE" id="PS50109">
    <property type="entry name" value="HIS_KIN"/>
    <property type="match status" value="1"/>
</dbReference>
<dbReference type="InterPro" id="IPR029016">
    <property type="entry name" value="GAF-like_dom_sf"/>
</dbReference>
<dbReference type="InterPro" id="IPR003018">
    <property type="entry name" value="GAF"/>
</dbReference>
<dbReference type="FunFam" id="3.30.565.10:FF:000006">
    <property type="entry name" value="Sensor histidine kinase WalK"/>
    <property type="match status" value="1"/>
</dbReference>
<accession>A0ABD6BUF2</accession>
<comment type="catalytic activity">
    <reaction evidence="1">
        <text>ATP + protein L-histidine = ADP + protein N-phospho-L-histidine.</text>
        <dbReference type="EC" id="2.7.13.3"/>
    </reaction>
</comment>
<dbReference type="InterPro" id="IPR005467">
    <property type="entry name" value="His_kinase_dom"/>
</dbReference>
<dbReference type="InterPro" id="IPR036097">
    <property type="entry name" value="HisK_dim/P_sf"/>
</dbReference>
<evidence type="ECO:0000256" key="1">
    <source>
        <dbReference type="ARBA" id="ARBA00000085"/>
    </source>
</evidence>
<dbReference type="SUPFAM" id="SSF55785">
    <property type="entry name" value="PYP-like sensor domain (PAS domain)"/>
    <property type="match status" value="1"/>
</dbReference>
<feature type="non-terminal residue" evidence="10">
    <location>
        <position position="1"/>
    </location>
</feature>
<dbReference type="Pfam" id="PF08448">
    <property type="entry name" value="PAS_4"/>
    <property type="match status" value="1"/>
</dbReference>
<evidence type="ECO:0000256" key="2">
    <source>
        <dbReference type="ARBA" id="ARBA00012438"/>
    </source>
</evidence>
<dbReference type="InterPro" id="IPR003661">
    <property type="entry name" value="HisK_dim/P_dom"/>
</dbReference>
<dbReference type="InterPro" id="IPR000700">
    <property type="entry name" value="PAS-assoc_C"/>
</dbReference>
<keyword evidence="11" id="KW-1185">Reference proteome</keyword>
<dbReference type="SMART" id="SM00388">
    <property type="entry name" value="HisKA"/>
    <property type="match status" value="1"/>
</dbReference>
<dbReference type="GO" id="GO:0004673">
    <property type="term" value="F:protein histidine kinase activity"/>
    <property type="evidence" value="ECO:0007669"/>
    <property type="project" value="UniProtKB-EC"/>
</dbReference>
<evidence type="ECO:0000313" key="10">
    <source>
        <dbReference type="EMBL" id="MFD1568743.1"/>
    </source>
</evidence>
<dbReference type="InterPro" id="IPR000014">
    <property type="entry name" value="PAS"/>
</dbReference>
<dbReference type="SUPFAM" id="SSF55781">
    <property type="entry name" value="GAF domain-like"/>
    <property type="match status" value="1"/>
</dbReference>
<dbReference type="InterPro" id="IPR052162">
    <property type="entry name" value="Sensor_kinase/Photoreceptor"/>
</dbReference>
<dbReference type="PANTHER" id="PTHR43304:SF1">
    <property type="entry name" value="PAC DOMAIN-CONTAINING PROTEIN"/>
    <property type="match status" value="1"/>
</dbReference>
<dbReference type="Pfam" id="PF00512">
    <property type="entry name" value="HisKA"/>
    <property type="match status" value="1"/>
</dbReference>
<dbReference type="AlphaFoldDB" id="A0ABD6BUF2"/>
<dbReference type="PRINTS" id="PR00344">
    <property type="entry name" value="BCTRLSENSOR"/>
</dbReference>
<dbReference type="Gene3D" id="3.30.450.20">
    <property type="entry name" value="PAS domain"/>
    <property type="match status" value="1"/>
</dbReference>
<keyword evidence="10" id="KW-0067">ATP-binding</keyword>
<protein>
    <recommendedName>
        <fullName evidence="2">histidine kinase</fullName>
        <ecNumber evidence="2">2.7.13.3</ecNumber>
    </recommendedName>
</protein>
<dbReference type="EC" id="2.7.13.3" evidence="2"/>
<dbReference type="InterPro" id="IPR004358">
    <property type="entry name" value="Sig_transdc_His_kin-like_C"/>
</dbReference>
<feature type="domain" description="Histidine kinase" evidence="7">
    <location>
        <begin position="342"/>
        <end position="555"/>
    </location>
</feature>
<evidence type="ECO:0000256" key="5">
    <source>
        <dbReference type="ARBA" id="ARBA00022777"/>
    </source>
</evidence>
<keyword evidence="4" id="KW-0808">Transferase</keyword>
<dbReference type="Gene3D" id="3.30.450.40">
    <property type="match status" value="1"/>
</dbReference>
<evidence type="ECO:0000313" key="11">
    <source>
        <dbReference type="Proteomes" id="UP001597139"/>
    </source>
</evidence>
<dbReference type="EMBL" id="JBHUCZ010000016">
    <property type="protein sequence ID" value="MFD1568743.1"/>
    <property type="molecule type" value="Genomic_DNA"/>
</dbReference>
<proteinExistence type="predicted"/>
<dbReference type="SMART" id="SM00387">
    <property type="entry name" value="HATPase_c"/>
    <property type="match status" value="1"/>
</dbReference>
<keyword evidence="3" id="KW-0597">Phosphoprotein</keyword>
<evidence type="ECO:0000256" key="3">
    <source>
        <dbReference type="ARBA" id="ARBA00022553"/>
    </source>
</evidence>
<evidence type="ECO:0000259" key="9">
    <source>
        <dbReference type="PROSITE" id="PS50113"/>
    </source>
</evidence>
<dbReference type="Gene3D" id="1.10.287.130">
    <property type="match status" value="1"/>
</dbReference>
<dbReference type="Pfam" id="PF02518">
    <property type="entry name" value="HATPase_c"/>
    <property type="match status" value="1"/>
</dbReference>
<dbReference type="CDD" id="cd00082">
    <property type="entry name" value="HisKA"/>
    <property type="match status" value="1"/>
</dbReference>
<name>A0ABD6BUF2_9EURY</name>
<keyword evidence="6" id="KW-0175">Coiled coil</keyword>
<evidence type="ECO:0000259" key="8">
    <source>
        <dbReference type="PROSITE" id="PS50112"/>
    </source>
</evidence>
<feature type="domain" description="PAC" evidence="9">
    <location>
        <begin position="103"/>
        <end position="154"/>
    </location>
</feature>
<feature type="domain" description="PAS" evidence="8">
    <location>
        <begin position="31"/>
        <end position="101"/>
    </location>
</feature>
<dbReference type="InterPro" id="IPR035965">
    <property type="entry name" value="PAS-like_dom_sf"/>
</dbReference>
<dbReference type="InterPro" id="IPR036890">
    <property type="entry name" value="HATPase_C_sf"/>
</dbReference>
<keyword evidence="5" id="KW-0418">Kinase</keyword>
<dbReference type="Pfam" id="PF01590">
    <property type="entry name" value="GAF"/>
    <property type="match status" value="1"/>
</dbReference>
<dbReference type="CDD" id="cd00130">
    <property type="entry name" value="PAS"/>
    <property type="match status" value="1"/>
</dbReference>
<dbReference type="SMART" id="SM00091">
    <property type="entry name" value="PAS"/>
    <property type="match status" value="1"/>
</dbReference>
<dbReference type="RefSeq" id="WP_379822518.1">
    <property type="nucleotide sequence ID" value="NZ_JBHUCZ010000016.1"/>
</dbReference>
<reference evidence="10 11" key="1">
    <citation type="journal article" date="2019" name="Int. J. Syst. Evol. Microbiol.">
        <title>The Global Catalogue of Microorganisms (GCM) 10K type strain sequencing project: providing services to taxonomists for standard genome sequencing and annotation.</title>
        <authorList>
            <consortium name="The Broad Institute Genomics Platform"/>
            <consortium name="The Broad Institute Genome Sequencing Center for Infectious Disease"/>
            <person name="Wu L."/>
            <person name="Ma J."/>
        </authorList>
    </citation>
    <scope>NUCLEOTIDE SEQUENCE [LARGE SCALE GENOMIC DNA]</scope>
    <source>
        <strain evidence="10 11">CGMCC 1.12859</strain>
    </source>
</reference>